<dbReference type="EMBL" id="QGNW01002261">
    <property type="protein sequence ID" value="RVW21910.1"/>
    <property type="molecule type" value="Genomic_DNA"/>
</dbReference>
<gene>
    <name evidence="1" type="primary">PINS</name>
    <name evidence="1" type="ORF">CK203_101017</name>
</gene>
<organism evidence="1 2">
    <name type="scientific">Vitis vinifera</name>
    <name type="common">Grape</name>
    <dbReference type="NCBI Taxonomy" id="29760"/>
    <lineage>
        <taxon>Eukaryota</taxon>
        <taxon>Viridiplantae</taxon>
        <taxon>Streptophyta</taxon>
        <taxon>Embryophyta</taxon>
        <taxon>Tracheophyta</taxon>
        <taxon>Spermatophyta</taxon>
        <taxon>Magnoliopsida</taxon>
        <taxon>eudicotyledons</taxon>
        <taxon>Gunneridae</taxon>
        <taxon>Pentapetalae</taxon>
        <taxon>rosids</taxon>
        <taxon>Vitales</taxon>
        <taxon>Vitaceae</taxon>
        <taxon>Viteae</taxon>
        <taxon>Vitis</taxon>
    </lineage>
</organism>
<dbReference type="SUPFAM" id="SSF48576">
    <property type="entry name" value="Terpenoid synthases"/>
    <property type="match status" value="1"/>
</dbReference>
<reference evidence="1 2" key="1">
    <citation type="journal article" date="2018" name="PLoS Genet.">
        <title>Population sequencing reveals clonal diversity and ancestral inbreeding in the grapevine cultivar Chardonnay.</title>
        <authorList>
            <person name="Roach M.J."/>
            <person name="Johnson D.L."/>
            <person name="Bohlmann J."/>
            <person name="van Vuuren H.J."/>
            <person name="Jones S.J."/>
            <person name="Pretorius I.S."/>
            <person name="Schmidt S.A."/>
            <person name="Borneman A.R."/>
        </authorList>
    </citation>
    <scope>NUCLEOTIDE SEQUENCE [LARGE SCALE GENOMIC DNA]</scope>
    <source>
        <strain evidence="2">cv. Chardonnay</strain>
        <tissue evidence="1">Leaf</tissue>
    </source>
</reference>
<dbReference type="AlphaFoldDB" id="A0A438CFD5"/>
<protein>
    <submittedName>
        <fullName evidence="1">(-)-alpha-pinene synthase</fullName>
    </submittedName>
</protein>
<evidence type="ECO:0000313" key="2">
    <source>
        <dbReference type="Proteomes" id="UP000288805"/>
    </source>
</evidence>
<accession>A0A438CFD5</accession>
<dbReference type="Proteomes" id="UP000288805">
    <property type="component" value="Unassembled WGS sequence"/>
</dbReference>
<dbReference type="InterPro" id="IPR008949">
    <property type="entry name" value="Isoprenoid_synthase_dom_sf"/>
</dbReference>
<comment type="caution">
    <text evidence="1">The sequence shown here is derived from an EMBL/GenBank/DDBJ whole genome shotgun (WGS) entry which is preliminary data.</text>
</comment>
<evidence type="ECO:0000313" key="1">
    <source>
        <dbReference type="EMBL" id="RVW21910.1"/>
    </source>
</evidence>
<dbReference type="Gene3D" id="1.10.600.10">
    <property type="entry name" value="Farnesyl Diphosphate Synthase"/>
    <property type="match status" value="1"/>
</dbReference>
<name>A0A438CFD5_VITVI</name>
<sequence>MATQVEDQSHEESELWSTSKPLAKLGKGLAKLSVVRLRKQSISQGKNHQIRSYVKDLDAKVGVFLALNEGFYGCLLLDPRMSISYQVRAIGRWFKEEAYDEFKKQVENAWKDINEEFLQPTAVPVPLLTLVLNLSRVMDVLYKDEDEYTLVGPLMKDLVAGMLIHPVPM</sequence>
<proteinExistence type="predicted"/>